<dbReference type="Gene3D" id="3.40.50.720">
    <property type="entry name" value="NAD(P)-binding Rossmann-like Domain"/>
    <property type="match status" value="1"/>
</dbReference>
<dbReference type="GO" id="GO:0016491">
    <property type="term" value="F:oxidoreductase activity"/>
    <property type="evidence" value="ECO:0007669"/>
    <property type="project" value="UniProtKB-KW"/>
</dbReference>
<gene>
    <name evidence="4" type="ORF">M2127_001078</name>
</gene>
<dbReference type="InterPro" id="IPR020904">
    <property type="entry name" value="Sc_DH/Rdtase_CS"/>
</dbReference>
<dbReference type="GeneID" id="83595470"/>
<evidence type="ECO:0000313" key="5">
    <source>
        <dbReference type="Proteomes" id="UP001161160"/>
    </source>
</evidence>
<proteinExistence type="inferred from homology"/>
<keyword evidence="2" id="KW-0560">Oxidoreductase</keyword>
<evidence type="ECO:0000256" key="1">
    <source>
        <dbReference type="ARBA" id="ARBA00006484"/>
    </source>
</evidence>
<keyword evidence="5" id="KW-1185">Reference proteome</keyword>
<dbReference type="Pfam" id="PF13561">
    <property type="entry name" value="adh_short_C2"/>
    <property type="match status" value="1"/>
</dbReference>
<comment type="similarity">
    <text evidence="1">Belongs to the short-chain dehydrogenases/reductases (SDR) family.</text>
</comment>
<sequence length="252" mass="26209">MSRGRKPILLVTGGARGIGAAIVRLAAKAGYAVAINYLHAANEAHALAQSIQQQGGLAFAIQADVSNEEDVVKMFKEVDQHLGTITALVNNAGIVDQKARVSEMHLDRLQKMFATNVFGSFLCSREAVLRMSTQSGGHGGVIVNISSIASRLGSPGQYVDYAASKAAIDTLTTGLAKEVASEGIRVNAISPGIIDTEIHASGGEPDRVKEAGPMIPIGRVGTAEEVANAVLWVLSDKASYVTGACIDVSGGR</sequence>
<evidence type="ECO:0000259" key="3">
    <source>
        <dbReference type="SMART" id="SM00822"/>
    </source>
</evidence>
<dbReference type="Proteomes" id="UP001161160">
    <property type="component" value="Unassembled WGS sequence"/>
</dbReference>
<evidence type="ECO:0000256" key="2">
    <source>
        <dbReference type="ARBA" id="ARBA00023002"/>
    </source>
</evidence>
<dbReference type="InterPro" id="IPR057326">
    <property type="entry name" value="KR_dom"/>
</dbReference>
<dbReference type="CDD" id="cd05233">
    <property type="entry name" value="SDR_c"/>
    <property type="match status" value="1"/>
</dbReference>
<dbReference type="AlphaFoldDB" id="A0AA43S4X0"/>
<evidence type="ECO:0000313" key="4">
    <source>
        <dbReference type="EMBL" id="MDH6503785.1"/>
    </source>
</evidence>
<accession>A0AA43S4X0</accession>
<dbReference type="PRINTS" id="PR00080">
    <property type="entry name" value="SDRFAMILY"/>
</dbReference>
<dbReference type="RefSeq" id="WP_277539825.1">
    <property type="nucleotide sequence ID" value="NZ_JAQFIK010000001.1"/>
</dbReference>
<reference evidence="4" key="1">
    <citation type="submission" date="2023-04" db="EMBL/GenBank/DDBJ databases">
        <title>Genome Encyclopedia of Bacteria and Archaea VI: Functional Genomics of Type Strains.</title>
        <authorList>
            <person name="Whitman W."/>
        </authorList>
    </citation>
    <scope>NUCLEOTIDE SEQUENCE</scope>
    <source>
        <strain evidence="4">Enz.4-51</strain>
    </source>
</reference>
<dbReference type="PANTHER" id="PTHR43639">
    <property type="entry name" value="OXIDOREDUCTASE, SHORT-CHAIN DEHYDROGENASE/REDUCTASE FAMILY (AFU_ORTHOLOGUE AFUA_5G02870)"/>
    <property type="match status" value="1"/>
</dbReference>
<comment type="caution">
    <text evidence="4">The sequence shown here is derived from an EMBL/GenBank/DDBJ whole genome shotgun (WGS) entry which is preliminary data.</text>
</comment>
<dbReference type="PROSITE" id="PS00061">
    <property type="entry name" value="ADH_SHORT"/>
    <property type="match status" value="1"/>
</dbReference>
<dbReference type="PANTHER" id="PTHR43639:SF1">
    <property type="entry name" value="SHORT-CHAIN DEHYDROGENASE_REDUCTASE FAMILY PROTEIN"/>
    <property type="match status" value="1"/>
</dbReference>
<protein>
    <submittedName>
        <fullName evidence="4">NAD(P)-dependent dehydrogenase (Short-subunit alcohol dehydrogenase family)</fullName>
    </submittedName>
</protein>
<dbReference type="SMART" id="SM00822">
    <property type="entry name" value="PKS_KR"/>
    <property type="match status" value="1"/>
</dbReference>
<dbReference type="PRINTS" id="PR00081">
    <property type="entry name" value="GDHRDH"/>
</dbReference>
<name>A0AA43S4X0_9BURK</name>
<organism evidence="4 5">
    <name type="scientific">Polynucleobacter sphagniphilus</name>
    <dbReference type="NCBI Taxonomy" id="1743169"/>
    <lineage>
        <taxon>Bacteria</taxon>
        <taxon>Pseudomonadati</taxon>
        <taxon>Pseudomonadota</taxon>
        <taxon>Betaproteobacteria</taxon>
        <taxon>Burkholderiales</taxon>
        <taxon>Burkholderiaceae</taxon>
        <taxon>Polynucleobacter</taxon>
    </lineage>
</organism>
<dbReference type="InterPro" id="IPR002347">
    <property type="entry name" value="SDR_fam"/>
</dbReference>
<feature type="domain" description="Ketoreductase" evidence="3">
    <location>
        <begin position="7"/>
        <end position="211"/>
    </location>
</feature>
<dbReference type="InterPro" id="IPR036291">
    <property type="entry name" value="NAD(P)-bd_dom_sf"/>
</dbReference>
<dbReference type="SUPFAM" id="SSF51735">
    <property type="entry name" value="NAD(P)-binding Rossmann-fold domains"/>
    <property type="match status" value="1"/>
</dbReference>
<dbReference type="FunFam" id="3.40.50.720:FF:000084">
    <property type="entry name" value="Short-chain dehydrogenase reductase"/>
    <property type="match status" value="1"/>
</dbReference>
<dbReference type="EMBL" id="JARXYA010000004">
    <property type="protein sequence ID" value="MDH6503785.1"/>
    <property type="molecule type" value="Genomic_DNA"/>
</dbReference>